<dbReference type="PROSITE" id="PS00041">
    <property type="entry name" value="HTH_ARAC_FAMILY_1"/>
    <property type="match status" value="1"/>
</dbReference>
<name>A0A1I1XHB7_9BACT</name>
<dbReference type="SUPFAM" id="SSF46689">
    <property type="entry name" value="Homeodomain-like"/>
    <property type="match status" value="1"/>
</dbReference>
<evidence type="ECO:0000256" key="1">
    <source>
        <dbReference type="ARBA" id="ARBA00023015"/>
    </source>
</evidence>
<dbReference type="PROSITE" id="PS01124">
    <property type="entry name" value="HTH_ARAC_FAMILY_2"/>
    <property type="match status" value="1"/>
</dbReference>
<dbReference type="PANTHER" id="PTHR46796">
    <property type="entry name" value="HTH-TYPE TRANSCRIPTIONAL ACTIVATOR RHAS-RELATED"/>
    <property type="match status" value="1"/>
</dbReference>
<dbReference type="InterPro" id="IPR009057">
    <property type="entry name" value="Homeodomain-like_sf"/>
</dbReference>
<dbReference type="Gene3D" id="1.10.10.60">
    <property type="entry name" value="Homeodomain-like"/>
    <property type="match status" value="1"/>
</dbReference>
<feature type="domain" description="HTH araC/xylS-type" evidence="4">
    <location>
        <begin position="154"/>
        <end position="252"/>
    </location>
</feature>
<dbReference type="GO" id="GO:0003700">
    <property type="term" value="F:DNA-binding transcription factor activity"/>
    <property type="evidence" value="ECO:0007669"/>
    <property type="project" value="InterPro"/>
</dbReference>
<evidence type="ECO:0000259" key="4">
    <source>
        <dbReference type="PROSITE" id="PS01124"/>
    </source>
</evidence>
<dbReference type="EMBL" id="FOLQ01000010">
    <property type="protein sequence ID" value="SFE06757.1"/>
    <property type="molecule type" value="Genomic_DNA"/>
</dbReference>
<dbReference type="InterPro" id="IPR018060">
    <property type="entry name" value="HTH_AraC"/>
</dbReference>
<reference evidence="5 6" key="1">
    <citation type="submission" date="2016-10" db="EMBL/GenBank/DDBJ databases">
        <authorList>
            <person name="de Groot N.N."/>
        </authorList>
    </citation>
    <scope>NUCLEOTIDE SEQUENCE [LARGE SCALE GENOMIC DNA]</scope>
    <source>
        <strain evidence="5 6">DSM 26130</strain>
    </source>
</reference>
<dbReference type="AlphaFoldDB" id="A0A1I1XHB7"/>
<keyword evidence="2 5" id="KW-0238">DNA-binding</keyword>
<evidence type="ECO:0000256" key="3">
    <source>
        <dbReference type="ARBA" id="ARBA00023163"/>
    </source>
</evidence>
<evidence type="ECO:0000256" key="2">
    <source>
        <dbReference type="ARBA" id="ARBA00023125"/>
    </source>
</evidence>
<evidence type="ECO:0000313" key="5">
    <source>
        <dbReference type="EMBL" id="SFE06757.1"/>
    </source>
</evidence>
<evidence type="ECO:0000313" key="6">
    <source>
        <dbReference type="Proteomes" id="UP000198598"/>
    </source>
</evidence>
<gene>
    <name evidence="5" type="ORF">SAMN05216167_1102</name>
</gene>
<dbReference type="GO" id="GO:0043565">
    <property type="term" value="F:sequence-specific DNA binding"/>
    <property type="evidence" value="ECO:0007669"/>
    <property type="project" value="InterPro"/>
</dbReference>
<accession>A0A1I1XHB7</accession>
<protein>
    <submittedName>
        <fullName evidence="5">AraC-type DNA-binding protein</fullName>
    </submittedName>
</protein>
<dbReference type="OrthoDB" id="1189000at2"/>
<sequence>MSTTTERFISLTETICFVDHNSVIPERILHSYKLVICFNGSYSAVVNGEALSNVTGYLLGSNVPHSADARGASVLIYFIELEGRIGQAIRSMLGESKYIDLSSLLATDPFQPLLATGFPALQAGTIADFADEVILTLFPKLRSQPTPVLDRRVNLALSYIEANLHRTIMLKEIADLINLSPERTRHLFIEQVGAPFSEYVLWKRIKSVVCAVKRDKMDFGEAALRFGFADQSHFGRIFRRLFGCNASFLLKNLPDIQLISPSLSEEV</sequence>
<proteinExistence type="predicted"/>
<dbReference type="InterPro" id="IPR018062">
    <property type="entry name" value="HTH_AraC-typ_CS"/>
</dbReference>
<dbReference type="RefSeq" id="WP_093830186.1">
    <property type="nucleotide sequence ID" value="NZ_FOLQ01000010.1"/>
</dbReference>
<dbReference type="Pfam" id="PF12833">
    <property type="entry name" value="HTH_18"/>
    <property type="match status" value="1"/>
</dbReference>
<organism evidence="5 6">
    <name type="scientific">Spirosoma endophyticum</name>
    <dbReference type="NCBI Taxonomy" id="662367"/>
    <lineage>
        <taxon>Bacteria</taxon>
        <taxon>Pseudomonadati</taxon>
        <taxon>Bacteroidota</taxon>
        <taxon>Cytophagia</taxon>
        <taxon>Cytophagales</taxon>
        <taxon>Cytophagaceae</taxon>
        <taxon>Spirosoma</taxon>
    </lineage>
</organism>
<dbReference type="Proteomes" id="UP000198598">
    <property type="component" value="Unassembled WGS sequence"/>
</dbReference>
<keyword evidence="3" id="KW-0804">Transcription</keyword>
<dbReference type="SMART" id="SM00342">
    <property type="entry name" value="HTH_ARAC"/>
    <property type="match status" value="1"/>
</dbReference>
<keyword evidence="1" id="KW-0805">Transcription regulation</keyword>
<dbReference type="STRING" id="662367.SAMN05216167_1102"/>
<keyword evidence="6" id="KW-1185">Reference proteome</keyword>
<dbReference type="InterPro" id="IPR050204">
    <property type="entry name" value="AraC_XylS_family_regulators"/>
</dbReference>